<organism evidence="7">
    <name type="scientific">hydrothermal vent metagenome</name>
    <dbReference type="NCBI Taxonomy" id="652676"/>
    <lineage>
        <taxon>unclassified sequences</taxon>
        <taxon>metagenomes</taxon>
        <taxon>ecological metagenomes</taxon>
    </lineage>
</organism>
<evidence type="ECO:0000256" key="2">
    <source>
        <dbReference type="ARBA" id="ARBA00012415"/>
    </source>
</evidence>
<reference evidence="7" key="1">
    <citation type="submission" date="2018-06" db="EMBL/GenBank/DDBJ databases">
        <authorList>
            <person name="Zhirakovskaya E."/>
        </authorList>
    </citation>
    <scope>NUCLEOTIDE SEQUENCE</scope>
</reference>
<dbReference type="Pfam" id="PF00483">
    <property type="entry name" value="NTP_transferase"/>
    <property type="match status" value="1"/>
</dbReference>
<proteinExistence type="inferred from homology"/>
<keyword evidence="4 7" id="KW-0548">Nucleotidyltransferase</keyword>
<dbReference type="GO" id="GO:0003983">
    <property type="term" value="F:UTP:glucose-1-phosphate uridylyltransferase activity"/>
    <property type="evidence" value="ECO:0007669"/>
    <property type="project" value="UniProtKB-EC"/>
</dbReference>
<dbReference type="EMBL" id="UOGB01000234">
    <property type="protein sequence ID" value="VAX22339.1"/>
    <property type="molecule type" value="Genomic_DNA"/>
</dbReference>
<dbReference type="GO" id="GO:0006011">
    <property type="term" value="P:UDP-alpha-D-glucose metabolic process"/>
    <property type="evidence" value="ECO:0007669"/>
    <property type="project" value="InterPro"/>
</dbReference>
<evidence type="ECO:0000256" key="5">
    <source>
        <dbReference type="ARBA" id="ARBA00048128"/>
    </source>
</evidence>
<evidence type="ECO:0000313" key="7">
    <source>
        <dbReference type="EMBL" id="VAX22339.1"/>
    </source>
</evidence>
<dbReference type="InterPro" id="IPR005835">
    <property type="entry name" value="NTP_transferase_dom"/>
</dbReference>
<dbReference type="Gene3D" id="3.90.550.10">
    <property type="entry name" value="Spore Coat Polysaccharide Biosynthesis Protein SpsA, Chain A"/>
    <property type="match status" value="1"/>
</dbReference>
<dbReference type="AlphaFoldDB" id="A0A3B1BWL5"/>
<feature type="domain" description="Nucleotidyl transferase" evidence="6">
    <location>
        <begin position="3"/>
        <end position="146"/>
    </location>
</feature>
<dbReference type="InterPro" id="IPR005771">
    <property type="entry name" value="GalU_uridylyltTrfase_bac/arc"/>
</dbReference>
<accession>A0A3B1BWL5</accession>
<evidence type="ECO:0000259" key="6">
    <source>
        <dbReference type="Pfam" id="PF00483"/>
    </source>
</evidence>
<evidence type="ECO:0000256" key="4">
    <source>
        <dbReference type="ARBA" id="ARBA00022695"/>
    </source>
</evidence>
<keyword evidence="3 7" id="KW-0808">Transferase</keyword>
<name>A0A3B1BWL5_9ZZZZ</name>
<comment type="catalytic activity">
    <reaction evidence="5">
        <text>alpha-D-glucose 1-phosphate + UTP + H(+) = UDP-alpha-D-glucose + diphosphate</text>
        <dbReference type="Rhea" id="RHEA:19889"/>
        <dbReference type="ChEBI" id="CHEBI:15378"/>
        <dbReference type="ChEBI" id="CHEBI:33019"/>
        <dbReference type="ChEBI" id="CHEBI:46398"/>
        <dbReference type="ChEBI" id="CHEBI:58601"/>
        <dbReference type="ChEBI" id="CHEBI:58885"/>
        <dbReference type="EC" id="2.7.7.9"/>
    </reaction>
</comment>
<dbReference type="InterPro" id="IPR029044">
    <property type="entry name" value="Nucleotide-diphossugar_trans"/>
</dbReference>
<evidence type="ECO:0000256" key="1">
    <source>
        <dbReference type="ARBA" id="ARBA00006890"/>
    </source>
</evidence>
<protein>
    <recommendedName>
        <fullName evidence="2">UTP--glucose-1-phosphate uridylyltransferase</fullName>
        <ecNumber evidence="2">2.7.7.9</ecNumber>
    </recommendedName>
</protein>
<dbReference type="EC" id="2.7.7.9" evidence="2"/>
<sequence length="169" mass="18926">MVGDETFAVLLPDDVHYSSRPVIGQLIDVCEKMGAPVIAVERVADEKVPLYGVIDPEPVGERLSRIKNMVEKPSLEEAPSNLTVVGRYVLTPAVFDYLEKVRPDARGEIQLTDGLNALRATTDVYGYEFEGERYDAGDKIGFLKATVEFALRHHELKDQFRAYLKSLKL</sequence>
<dbReference type="PANTHER" id="PTHR43197:SF1">
    <property type="entry name" value="UTP--GLUCOSE-1-PHOSPHATE URIDYLYLTRANSFERASE"/>
    <property type="match status" value="1"/>
</dbReference>
<dbReference type="SUPFAM" id="SSF53448">
    <property type="entry name" value="Nucleotide-diphospho-sugar transferases"/>
    <property type="match status" value="1"/>
</dbReference>
<evidence type="ECO:0000256" key="3">
    <source>
        <dbReference type="ARBA" id="ARBA00022679"/>
    </source>
</evidence>
<dbReference type="PANTHER" id="PTHR43197">
    <property type="entry name" value="UTP--GLUCOSE-1-PHOSPHATE URIDYLYLTRANSFERASE"/>
    <property type="match status" value="1"/>
</dbReference>
<gene>
    <name evidence="7" type="ORF">MNBD_NITROSPINAE03-266</name>
</gene>
<comment type="similarity">
    <text evidence="1">Belongs to the UDPGP type 2 family.</text>
</comment>